<feature type="compositionally biased region" description="Low complexity" evidence="11">
    <location>
        <begin position="470"/>
        <end position="479"/>
    </location>
</feature>
<dbReference type="GO" id="GO:0005096">
    <property type="term" value="F:GTPase activator activity"/>
    <property type="evidence" value="ECO:0007669"/>
    <property type="project" value="UniProtKB-KW"/>
</dbReference>
<evidence type="ECO:0000313" key="13">
    <source>
        <dbReference type="EMBL" id="GCC22940.1"/>
    </source>
</evidence>
<dbReference type="OrthoDB" id="294251at2759"/>
<evidence type="ECO:0000256" key="7">
    <source>
        <dbReference type="ARBA" id="ARBA00023329"/>
    </source>
</evidence>
<evidence type="ECO:0000256" key="11">
    <source>
        <dbReference type="SAM" id="MobiDB-lite"/>
    </source>
</evidence>
<dbReference type="GO" id="GO:0031410">
    <property type="term" value="C:cytoplasmic vesicle"/>
    <property type="evidence" value="ECO:0007669"/>
    <property type="project" value="UniProtKB-SubCell"/>
</dbReference>
<comment type="caution">
    <text evidence="13">The sequence shown here is derived from an EMBL/GenBank/DDBJ whole genome shotgun (WGS) entry which is preliminary data.</text>
</comment>
<dbReference type="FunFam" id="1.10.8.270:FF:000010">
    <property type="entry name" value="Putative USP6 N-terminal-like protein"/>
    <property type="match status" value="1"/>
</dbReference>
<evidence type="ECO:0000256" key="1">
    <source>
        <dbReference type="ARBA" id="ARBA00004541"/>
    </source>
</evidence>
<dbReference type="OMA" id="AMAYTIM"/>
<feature type="compositionally biased region" description="Basic and acidic residues" evidence="11">
    <location>
        <begin position="526"/>
        <end position="537"/>
    </location>
</feature>
<dbReference type="FunFam" id="1.10.472.80:FF:000019">
    <property type="entry name" value="USP6 N-terminal like"/>
    <property type="match status" value="1"/>
</dbReference>
<dbReference type="Gene3D" id="1.10.10.750">
    <property type="entry name" value="Ypt/Rab-GAP domain of gyp1p, domain 1"/>
    <property type="match status" value="1"/>
</dbReference>
<reference evidence="13 14" key="1">
    <citation type="journal article" date="2018" name="Nat. Ecol. Evol.">
        <title>Shark genomes provide insights into elasmobranch evolution and the origin of vertebrates.</title>
        <authorList>
            <person name="Hara Y"/>
            <person name="Yamaguchi K"/>
            <person name="Onimaru K"/>
            <person name="Kadota M"/>
            <person name="Koyanagi M"/>
            <person name="Keeley SD"/>
            <person name="Tatsumi K"/>
            <person name="Tanaka K"/>
            <person name="Motone F"/>
            <person name="Kageyama Y"/>
            <person name="Nozu R"/>
            <person name="Adachi N"/>
            <person name="Nishimura O"/>
            <person name="Nakagawa R"/>
            <person name="Tanegashima C"/>
            <person name="Kiyatake I"/>
            <person name="Matsumoto R"/>
            <person name="Murakumo K"/>
            <person name="Nishida K"/>
            <person name="Terakita A"/>
            <person name="Kuratani S"/>
            <person name="Sato K"/>
            <person name="Hyodo S Kuraku.S."/>
        </authorList>
    </citation>
    <scope>NUCLEOTIDE SEQUENCE [LARGE SCALE GENOMIC DNA]</scope>
</reference>
<evidence type="ECO:0000256" key="2">
    <source>
        <dbReference type="ARBA" id="ARBA00004555"/>
    </source>
</evidence>
<gene>
    <name evidence="13" type="ORF">chiPu_0001331</name>
</gene>
<comment type="subcellular location">
    <subcellularLocation>
        <location evidence="1">Cytoplasmic vesicle</location>
    </subcellularLocation>
    <subcellularLocation>
        <location evidence="2">Golgi apparatus</location>
    </subcellularLocation>
</comment>
<keyword evidence="5" id="KW-0007">Acetylation</keyword>
<dbReference type="Gene3D" id="1.10.8.270">
    <property type="entry name" value="putative rabgap domain of human tbc1 domain family member 14 like domains"/>
    <property type="match status" value="1"/>
</dbReference>
<keyword evidence="6" id="KW-0333">Golgi apparatus</keyword>
<keyword evidence="14" id="KW-1185">Reference proteome</keyword>
<dbReference type="GO" id="GO:0031267">
    <property type="term" value="F:small GTPase binding"/>
    <property type="evidence" value="ECO:0007669"/>
    <property type="project" value="TreeGrafter"/>
</dbReference>
<evidence type="ECO:0000256" key="3">
    <source>
        <dbReference type="ARBA" id="ARBA00022468"/>
    </source>
</evidence>
<evidence type="ECO:0000256" key="8">
    <source>
        <dbReference type="ARBA" id="ARBA00059926"/>
    </source>
</evidence>
<feature type="domain" description="Rab-GAP TBC" evidence="12">
    <location>
        <begin position="138"/>
        <end position="330"/>
    </location>
</feature>
<dbReference type="GO" id="GO:0005794">
    <property type="term" value="C:Golgi apparatus"/>
    <property type="evidence" value="ECO:0007669"/>
    <property type="project" value="UniProtKB-SubCell"/>
</dbReference>
<evidence type="ECO:0000256" key="4">
    <source>
        <dbReference type="ARBA" id="ARBA00022553"/>
    </source>
</evidence>
<keyword evidence="7" id="KW-0968">Cytoplasmic vesicle</keyword>
<sequence>MACILWFVIEVEAFVTDFFLRYDSWLQGVACPAWVQQQTFDMKKDLETLIAEERAEIISNYNKGRQDGTSIDPWEDFNLYKVVDRFGFLHEHELPMPTLLEEKLKHLEIERIPKWVKMVKKWEKYRNSDKMIRRIYKGIPLQLRGQIWSLLLDLEKLKSENEGKYEKMKLQAQSVSADIKQIDLDVNRTFRNHIMFRDRYGVKQQALFHVLAAYSVYNTEVSYCQGMSQIAAILLMYLNEEDAFWALSQLLTDQKHAMHGFFIPGFPKLQRFQAHHDQILSKLMPKLKKHMDKEQMSTGIYTTKWFLQCFIERTPFTLTLRLWDIYILEGERVLAAMAYTIMKLHKKRLMKMSLEDLREFLQEIMSKNFQYDDDVVIEQLEKSMVELRKLKLELPPPAKADEFPNKPLGQEVSVTLIPEKDDFMANGKNEKVNSISNNFEPDNDVDSESPGRNCSQPFVPEPVEKSETSENNGNPCPEENNINFVEICAVQAPLHEKYITPIKDQTQLPQDEPVLSEVSPPPSPEKNSKQPVKKEDILPAQNNETRIAENDTIPNIEEVNNKIPEKETTSPPEEIMIACQDLSKVEFIEKTEVVETQFPKEQSTLCSEINQASIHQNIATKSLQKCQELVSESVDEAYNNGKPSPGSNDGLTDLENNENVPLPCPEPPPSVMLSKDVHFLLPNPEKILHRYSSHSVPHQLEACFPIDQSQPKAIVEFSAAAKENSSFSDLTQEASTDLNSPETERADEFQSKRRVSNVSQYDNLSDTDYRYDQNISEPITEIQLDENNALIQKELVCAKPADPVSTPKPFSALELSEDPQSVEQDSVLNQQVWDIYRSENHIMPSAQHSPSKYSPTMHKQDHIRNVNLQSPQHLIAITQTSPVIQCLNSPCKIVRSMPSVHVAHGAEQNLLNFKHMALPVQDDSQLVAICDEKGTCTIRETESLEVNIPVTNVTLDKTVSLIKVPTHLIVHSPPTDANMQQKHVTAAIENLGTEICLADSPNSQDCEYVRL</sequence>
<name>A0A401RXR1_CHIPU</name>
<protein>
    <recommendedName>
        <fullName evidence="10">USP6 N-terminal-like protein</fullName>
    </recommendedName>
</protein>
<comment type="subunit">
    <text evidence="9">Interacts with EPS8.</text>
</comment>
<feature type="region of interest" description="Disordered" evidence="11">
    <location>
        <begin position="510"/>
        <end position="571"/>
    </location>
</feature>
<feature type="compositionally biased region" description="Basic and acidic residues" evidence="11">
    <location>
        <begin position="559"/>
        <end position="568"/>
    </location>
</feature>
<evidence type="ECO:0000256" key="9">
    <source>
        <dbReference type="ARBA" id="ARBA00064037"/>
    </source>
</evidence>
<evidence type="ECO:0000256" key="6">
    <source>
        <dbReference type="ARBA" id="ARBA00023034"/>
    </source>
</evidence>
<feature type="region of interest" description="Disordered" evidence="11">
    <location>
        <begin position="636"/>
        <end position="658"/>
    </location>
</feature>
<dbReference type="Pfam" id="PF00566">
    <property type="entry name" value="RabGAP-TBC"/>
    <property type="match status" value="1"/>
</dbReference>
<dbReference type="Gene3D" id="1.10.472.80">
    <property type="entry name" value="Ypt/Rab-GAP domain of gyp1p, domain 3"/>
    <property type="match status" value="1"/>
</dbReference>
<evidence type="ECO:0000256" key="5">
    <source>
        <dbReference type="ARBA" id="ARBA00022990"/>
    </source>
</evidence>
<dbReference type="Proteomes" id="UP000287033">
    <property type="component" value="Unassembled WGS sequence"/>
</dbReference>
<dbReference type="InterPro" id="IPR035969">
    <property type="entry name" value="Rab-GAP_TBC_sf"/>
</dbReference>
<comment type="function">
    <text evidence="8">Acts as a GTPase-activating protein for RAB5A and RAB43. Involved in receptor trafficking. In complex with EPS8 inhibits internalization of EGFR. Involved in retrograde transport from the endocytic pathway to the Golgi apparatus. Involved in the transport of Shiga toxin from early and recycling endosomes to the trans-Golgi network. Required for structural integrity of the Golgi complex.</text>
</comment>
<proteinExistence type="predicted"/>
<feature type="region of interest" description="Disordered" evidence="11">
    <location>
        <begin position="725"/>
        <end position="750"/>
    </location>
</feature>
<dbReference type="PANTHER" id="PTHR47219">
    <property type="entry name" value="RAB GTPASE-ACTIVATING PROTEIN 1-LIKE"/>
    <property type="match status" value="1"/>
</dbReference>
<dbReference type="InterPro" id="IPR000195">
    <property type="entry name" value="Rab-GAP-TBC_dom"/>
</dbReference>
<dbReference type="EMBL" id="BEZZ01000020">
    <property type="protein sequence ID" value="GCC22940.1"/>
    <property type="molecule type" value="Genomic_DNA"/>
</dbReference>
<dbReference type="SMART" id="SM00164">
    <property type="entry name" value="TBC"/>
    <property type="match status" value="1"/>
</dbReference>
<dbReference type="AlphaFoldDB" id="A0A401RXR1"/>
<evidence type="ECO:0000256" key="10">
    <source>
        <dbReference type="ARBA" id="ARBA00070172"/>
    </source>
</evidence>
<feature type="region of interest" description="Disordered" evidence="11">
    <location>
        <begin position="432"/>
        <end position="479"/>
    </location>
</feature>
<dbReference type="InterPro" id="IPR050302">
    <property type="entry name" value="Rab_GAP_TBC_domain"/>
</dbReference>
<evidence type="ECO:0000313" key="14">
    <source>
        <dbReference type="Proteomes" id="UP000287033"/>
    </source>
</evidence>
<keyword evidence="3" id="KW-0343">GTPase activation</keyword>
<accession>A0A401RXR1</accession>
<keyword evidence="4" id="KW-0597">Phosphoprotein</keyword>
<dbReference type="STRING" id="137246.A0A401RXR1"/>
<feature type="compositionally biased region" description="Polar residues" evidence="11">
    <location>
        <begin position="725"/>
        <end position="741"/>
    </location>
</feature>
<dbReference type="PANTHER" id="PTHR47219:SF25">
    <property type="entry name" value="RAB-GAP TBC DOMAIN-CONTAINING PROTEIN"/>
    <property type="match status" value="1"/>
</dbReference>
<organism evidence="13 14">
    <name type="scientific">Chiloscyllium punctatum</name>
    <name type="common">Brownbanded bambooshark</name>
    <name type="synonym">Hemiscyllium punctatum</name>
    <dbReference type="NCBI Taxonomy" id="137246"/>
    <lineage>
        <taxon>Eukaryota</taxon>
        <taxon>Metazoa</taxon>
        <taxon>Chordata</taxon>
        <taxon>Craniata</taxon>
        <taxon>Vertebrata</taxon>
        <taxon>Chondrichthyes</taxon>
        <taxon>Elasmobranchii</taxon>
        <taxon>Galeomorphii</taxon>
        <taxon>Galeoidea</taxon>
        <taxon>Orectolobiformes</taxon>
        <taxon>Hemiscylliidae</taxon>
        <taxon>Chiloscyllium</taxon>
    </lineage>
</organism>
<dbReference type="SUPFAM" id="SSF47923">
    <property type="entry name" value="Ypt/Rab-GAP domain of gyp1p"/>
    <property type="match status" value="2"/>
</dbReference>
<evidence type="ECO:0000259" key="12">
    <source>
        <dbReference type="PROSITE" id="PS50086"/>
    </source>
</evidence>
<dbReference type="PROSITE" id="PS50086">
    <property type="entry name" value="TBC_RABGAP"/>
    <property type="match status" value="1"/>
</dbReference>
<feature type="compositionally biased region" description="Polar residues" evidence="11">
    <location>
        <begin position="641"/>
        <end position="650"/>
    </location>
</feature>
<dbReference type="FunFam" id="1.10.10.750:FF:000001">
    <property type="entry name" value="TBC1 domain family member 10A"/>
    <property type="match status" value="1"/>
</dbReference>